<name>Q1GXT7_METFK</name>
<dbReference type="DNASU" id="4001785"/>
<organism evidence="2 3">
    <name type="scientific">Methylobacillus flagellatus (strain ATCC 51484 / DSM 6875 / VKM B-1610 / KT)</name>
    <dbReference type="NCBI Taxonomy" id="265072"/>
    <lineage>
        <taxon>Bacteria</taxon>
        <taxon>Pseudomonadati</taxon>
        <taxon>Pseudomonadota</taxon>
        <taxon>Betaproteobacteria</taxon>
        <taxon>Nitrosomonadales</taxon>
        <taxon>Methylophilaceae</taxon>
        <taxon>Methylobacillus</taxon>
    </lineage>
</organism>
<dbReference type="KEGG" id="mfa:Mfla_2687"/>
<dbReference type="OrthoDB" id="9131197at2"/>
<evidence type="ECO:0000313" key="2">
    <source>
        <dbReference type="EMBL" id="ABE50950.1"/>
    </source>
</evidence>
<feature type="region of interest" description="Disordered" evidence="1">
    <location>
        <begin position="157"/>
        <end position="180"/>
    </location>
</feature>
<keyword evidence="3" id="KW-1185">Reference proteome</keyword>
<protein>
    <submittedName>
        <fullName evidence="2">Uncharacterized protein</fullName>
    </submittedName>
</protein>
<dbReference type="EMBL" id="CP000284">
    <property type="protein sequence ID" value="ABE50950.1"/>
    <property type="molecule type" value="Genomic_DNA"/>
</dbReference>
<reference evidence="2 3" key="1">
    <citation type="submission" date="2006-03" db="EMBL/GenBank/DDBJ databases">
        <title>Complete sequence of Methylobacillus flagellatus KT.</title>
        <authorList>
            <consortium name="US DOE Joint Genome Institute"/>
            <person name="Copeland A."/>
            <person name="Lucas S."/>
            <person name="Lapidus A."/>
            <person name="Barry K."/>
            <person name="Detter J.C."/>
            <person name="Glavina del Rio T."/>
            <person name="Hammon N."/>
            <person name="Israni S."/>
            <person name="Dalin E."/>
            <person name="Tice H."/>
            <person name="Pitluck S."/>
            <person name="Brettin T."/>
            <person name="Bruce D."/>
            <person name="Han C."/>
            <person name="Tapia R."/>
            <person name="Saunders E."/>
            <person name="Gilna P."/>
            <person name="Schmutz J."/>
            <person name="Larimer F."/>
            <person name="Land M."/>
            <person name="Kyrpides N."/>
            <person name="Anderson I."/>
            <person name="Richardson P."/>
        </authorList>
    </citation>
    <scope>NUCLEOTIDE SEQUENCE [LARGE SCALE GENOMIC DNA]</scope>
    <source>
        <strain evidence="3">KT / ATCC 51484 / DSM 6875</strain>
    </source>
</reference>
<dbReference type="AlphaFoldDB" id="Q1GXT7"/>
<sequence length="180" mass="20110">MPDPTLEEAIKEAYASNPVGEVELNTLEFRHPNFVDQNGDPSAIRVVLDNVDHYLTLEDDAPLNPGESVLFVRMAFELTKPEVDSVAGPAMDITLNNITPEIETQIRAATRSPYPVIGMYRLYLLSDKTQPQNNPPMEFQLDNVNADDESITARATFGNEAQRPFPNENYTATRFPGLSR</sequence>
<dbReference type="InterPro" id="IPR014974">
    <property type="entry name" value="DUF1833"/>
</dbReference>
<proteinExistence type="predicted"/>
<accession>Q1GXT7</accession>
<dbReference type="Pfam" id="PF08875">
    <property type="entry name" value="DUF1833"/>
    <property type="match status" value="1"/>
</dbReference>
<dbReference type="Proteomes" id="UP000002440">
    <property type="component" value="Chromosome"/>
</dbReference>
<dbReference type="HOGENOM" id="CLU_128712_0_0_4"/>
<dbReference type="STRING" id="265072.Mfla_2687"/>
<dbReference type="eggNOG" id="ENOG5032VKM">
    <property type="taxonomic scope" value="Bacteria"/>
</dbReference>
<evidence type="ECO:0000313" key="3">
    <source>
        <dbReference type="Proteomes" id="UP000002440"/>
    </source>
</evidence>
<dbReference type="RefSeq" id="WP_011480903.1">
    <property type="nucleotide sequence ID" value="NC_007947.1"/>
</dbReference>
<gene>
    <name evidence="2" type="ordered locus">Mfla_2687</name>
</gene>
<evidence type="ECO:0000256" key="1">
    <source>
        <dbReference type="SAM" id="MobiDB-lite"/>
    </source>
</evidence>